<keyword evidence="5 8" id="KW-0472">Membrane</keyword>
<dbReference type="EMBL" id="AFBN01000028">
    <property type="protein sequence ID" value="EGF57523.1"/>
    <property type="molecule type" value="Genomic_DNA"/>
</dbReference>
<comment type="caution">
    <text evidence="10">The sequence shown here is derived from an EMBL/GenBank/DDBJ whole genome shotgun (WGS) entry which is preliminary data.</text>
</comment>
<comment type="catalytic activity">
    <reaction evidence="7">
        <text>Zn(2+)(in) + ATP + H2O = Zn(2+)(out) + ADP + phosphate + H(+)</text>
        <dbReference type="Rhea" id="RHEA:20621"/>
        <dbReference type="ChEBI" id="CHEBI:15377"/>
        <dbReference type="ChEBI" id="CHEBI:15378"/>
        <dbReference type="ChEBI" id="CHEBI:29105"/>
        <dbReference type="ChEBI" id="CHEBI:30616"/>
        <dbReference type="ChEBI" id="CHEBI:43474"/>
        <dbReference type="ChEBI" id="CHEBI:456216"/>
        <dbReference type="EC" id="7.2.2.12"/>
    </reaction>
</comment>
<dbReference type="Gene3D" id="2.70.150.10">
    <property type="entry name" value="Calcium-transporting ATPase, cytoplasmic transduction domain A"/>
    <property type="match status" value="1"/>
</dbReference>
<dbReference type="InterPro" id="IPR018303">
    <property type="entry name" value="ATPase_P-typ_P_site"/>
</dbReference>
<dbReference type="HOGENOM" id="CLU_001771_6_2_10"/>
<evidence type="ECO:0000256" key="6">
    <source>
        <dbReference type="ARBA" id="ARBA00039097"/>
    </source>
</evidence>
<keyword evidence="3 8" id="KW-0812">Transmembrane</keyword>
<evidence type="ECO:0000256" key="4">
    <source>
        <dbReference type="ARBA" id="ARBA00022989"/>
    </source>
</evidence>
<keyword evidence="11" id="KW-1185">Reference proteome</keyword>
<dbReference type="InterPro" id="IPR036412">
    <property type="entry name" value="HAD-like_sf"/>
</dbReference>
<evidence type="ECO:0000313" key="11">
    <source>
        <dbReference type="Proteomes" id="UP000003416"/>
    </source>
</evidence>
<gene>
    <name evidence="10" type="ORF">HMPREF9446_01602</name>
</gene>
<dbReference type="NCBIfam" id="TIGR01512">
    <property type="entry name" value="ATPase-IB2_Cd"/>
    <property type="match status" value="1"/>
</dbReference>
<dbReference type="PRINTS" id="PR00120">
    <property type="entry name" value="HATPASE"/>
</dbReference>
<dbReference type="GO" id="GO:0005886">
    <property type="term" value="C:plasma membrane"/>
    <property type="evidence" value="ECO:0007669"/>
    <property type="project" value="UniProtKB-SubCell"/>
</dbReference>
<dbReference type="PANTHER" id="PTHR48085:SF5">
    <property type="entry name" value="CADMIUM_ZINC-TRANSPORTING ATPASE HMA4-RELATED"/>
    <property type="match status" value="1"/>
</dbReference>
<dbReference type="InterPro" id="IPR008250">
    <property type="entry name" value="ATPase_P-typ_transduc_dom_A_sf"/>
</dbReference>
<dbReference type="Gene3D" id="3.40.50.1000">
    <property type="entry name" value="HAD superfamily/HAD-like"/>
    <property type="match status" value="1"/>
</dbReference>
<keyword evidence="4 8" id="KW-1133">Transmembrane helix</keyword>
<keyword evidence="8" id="KW-0547">Nucleotide-binding</keyword>
<keyword evidence="8" id="KW-0479">Metal-binding</keyword>
<dbReference type="PROSITE" id="PS00154">
    <property type="entry name" value="ATPASE_E1_E2"/>
    <property type="match status" value="1"/>
</dbReference>
<dbReference type="InterPro" id="IPR001757">
    <property type="entry name" value="P_typ_ATPase"/>
</dbReference>
<feature type="transmembrane region" description="Helical" evidence="8">
    <location>
        <begin position="24"/>
        <end position="41"/>
    </location>
</feature>
<dbReference type="Pfam" id="PF00122">
    <property type="entry name" value="E1-E2_ATPase"/>
    <property type="match status" value="1"/>
</dbReference>
<evidence type="ECO:0000256" key="8">
    <source>
        <dbReference type="RuleBase" id="RU362081"/>
    </source>
</evidence>
<dbReference type="SUPFAM" id="SSF81653">
    <property type="entry name" value="Calcium ATPase, transduction domain A"/>
    <property type="match status" value="1"/>
</dbReference>
<dbReference type="GO" id="GO:0005524">
    <property type="term" value="F:ATP binding"/>
    <property type="evidence" value="ECO:0007669"/>
    <property type="project" value="UniProtKB-UniRule"/>
</dbReference>
<feature type="transmembrane region" description="Helical" evidence="8">
    <location>
        <begin position="623"/>
        <end position="641"/>
    </location>
</feature>
<sequence>MSCNCCCTQGHPVKKEKKNTLLKDYWRITVAGLLLLGGIAIQAMDIGFFQEEYIAFGWYLLAYLPVGLPVMKEAWESILQKDIFSEFTLMSIATLGAFYIGEYPEGVAVMLFYSLGEMFQGKAVNKAQRNISALLDVRPEVATIIRDNESIVEVPQNVQIGEIIEVKAGERVPLDGRMLNEVAAFNTSALTGESRPRNIRKGEYVLAGMIATDKVVRIQVTKTFEKSALSRILELVQNASERKAPAELFIRKFARIYTPIVTGLAVLIVLVPFIYSLTDASFVFTFNDWLYRALVFLVISCPCALVVSIPLGYFGGIGAASRLGVLFKGGNYLDAITKINTVVFDKTGTLTKGTFNVQLCKTQPGISKEELIRLAASVERNSTHPIAKAIVNHAEEKNITPVSTTEVTEIAGYGLETNIEGTRILVGNIRLLSKYQVSYPKELSAIPDTIVVCAIGTEYAGYLLLSDSLKEDAFQAVEELKALNINNIQILSGDRQSIVTNFAQKLGITKAYGDLLPDGKIKYVEELRQDSRNQIAFIGDGINDAPALALSNVGIAMGGLGSDAAIETADVVIQTDQPSKVATAIRAGKQTRKIMWQNISLAFGIKLLVLILGAGGLATLWEAVFADVGVALIAIVNAVRIQKLIK</sequence>
<evidence type="ECO:0000256" key="3">
    <source>
        <dbReference type="ARBA" id="ARBA00022692"/>
    </source>
</evidence>
<dbReference type="InterPro" id="IPR051014">
    <property type="entry name" value="Cation_Transport_ATPase_IB"/>
</dbReference>
<dbReference type="PANTHER" id="PTHR48085">
    <property type="entry name" value="CADMIUM/ZINC-TRANSPORTING ATPASE HMA2-RELATED"/>
    <property type="match status" value="1"/>
</dbReference>
<dbReference type="PRINTS" id="PR00119">
    <property type="entry name" value="CATATPASE"/>
</dbReference>
<dbReference type="InterPro" id="IPR023214">
    <property type="entry name" value="HAD_sf"/>
</dbReference>
<dbReference type="SUPFAM" id="SSF81665">
    <property type="entry name" value="Calcium ATPase, transmembrane domain M"/>
    <property type="match status" value="1"/>
</dbReference>
<dbReference type="Pfam" id="PF00702">
    <property type="entry name" value="Hydrolase"/>
    <property type="match status" value="1"/>
</dbReference>
<accession>F3PS69</accession>
<feature type="transmembrane region" description="Helical" evidence="8">
    <location>
        <begin position="289"/>
        <end position="314"/>
    </location>
</feature>
<evidence type="ECO:0000259" key="9">
    <source>
        <dbReference type="Pfam" id="PF00122"/>
    </source>
</evidence>
<dbReference type="GeneID" id="86049244"/>
<feature type="transmembrane region" description="Helical" evidence="8">
    <location>
        <begin position="53"/>
        <end position="71"/>
    </location>
</feature>
<dbReference type="InterPro" id="IPR023298">
    <property type="entry name" value="ATPase_P-typ_TM_dom_sf"/>
</dbReference>
<dbReference type="GO" id="GO:0016463">
    <property type="term" value="F:P-type zinc transporter activity"/>
    <property type="evidence" value="ECO:0007669"/>
    <property type="project" value="UniProtKB-EC"/>
</dbReference>
<dbReference type="GO" id="GO:0046872">
    <property type="term" value="F:metal ion binding"/>
    <property type="evidence" value="ECO:0007669"/>
    <property type="project" value="UniProtKB-KW"/>
</dbReference>
<dbReference type="AlphaFoldDB" id="F3PS69"/>
<evidence type="ECO:0000256" key="2">
    <source>
        <dbReference type="ARBA" id="ARBA00006024"/>
    </source>
</evidence>
<dbReference type="GO" id="GO:0016887">
    <property type="term" value="F:ATP hydrolysis activity"/>
    <property type="evidence" value="ECO:0007669"/>
    <property type="project" value="InterPro"/>
</dbReference>
<evidence type="ECO:0000313" key="10">
    <source>
        <dbReference type="EMBL" id="EGF57523.1"/>
    </source>
</evidence>
<dbReference type="EC" id="7.2.2.12" evidence="6"/>
<dbReference type="RefSeq" id="WP_009124892.1">
    <property type="nucleotide sequence ID" value="NZ_GL882625.1"/>
</dbReference>
<dbReference type="SUPFAM" id="SSF56784">
    <property type="entry name" value="HAD-like"/>
    <property type="match status" value="1"/>
</dbReference>
<dbReference type="InterPro" id="IPR027256">
    <property type="entry name" value="P-typ_ATPase_IB"/>
</dbReference>
<protein>
    <recommendedName>
        <fullName evidence="6">P-type Zn(2+) transporter</fullName>
        <ecNumber evidence="6">7.2.2.12</ecNumber>
    </recommendedName>
</protein>
<dbReference type="eggNOG" id="COG2217">
    <property type="taxonomic scope" value="Bacteria"/>
</dbReference>
<evidence type="ECO:0000256" key="5">
    <source>
        <dbReference type="ARBA" id="ARBA00023136"/>
    </source>
</evidence>
<keyword evidence="8" id="KW-1003">Cell membrane</keyword>
<dbReference type="STRING" id="763034.HMPREF9446_01602"/>
<evidence type="ECO:0000256" key="1">
    <source>
        <dbReference type="ARBA" id="ARBA00004370"/>
    </source>
</evidence>
<reference evidence="10 11" key="1">
    <citation type="submission" date="2011-02" db="EMBL/GenBank/DDBJ databases">
        <authorList>
            <person name="Weinstock G."/>
            <person name="Sodergren E."/>
            <person name="Clifton S."/>
            <person name="Fulton L."/>
            <person name="Fulton B."/>
            <person name="Courtney L."/>
            <person name="Fronick C."/>
            <person name="Harrison M."/>
            <person name="Strong C."/>
            <person name="Farmer C."/>
            <person name="Delahaunty K."/>
            <person name="Markovic C."/>
            <person name="Hall O."/>
            <person name="Minx P."/>
            <person name="Tomlinson C."/>
            <person name="Mitreva M."/>
            <person name="Hou S."/>
            <person name="Chen J."/>
            <person name="Wollam A."/>
            <person name="Pepin K.H."/>
            <person name="Johnson M."/>
            <person name="Bhonagiri V."/>
            <person name="Zhang X."/>
            <person name="Suruliraj S."/>
            <person name="Warren W."/>
            <person name="Chinwalla A."/>
            <person name="Mardis E.R."/>
            <person name="Wilson R.K."/>
        </authorList>
    </citation>
    <scope>NUCLEOTIDE SEQUENCE [LARGE SCALE GENOMIC DNA]</scope>
    <source>
        <strain evidence="10 11">YIT 12057</strain>
    </source>
</reference>
<feature type="transmembrane region" description="Helical" evidence="8">
    <location>
        <begin position="256"/>
        <end position="277"/>
    </location>
</feature>
<comment type="similarity">
    <text evidence="2 8">Belongs to the cation transport ATPase (P-type) (TC 3.A.3) family. Type IB subfamily.</text>
</comment>
<dbReference type="Proteomes" id="UP000003416">
    <property type="component" value="Unassembled WGS sequence"/>
</dbReference>
<dbReference type="Gene3D" id="3.40.1110.10">
    <property type="entry name" value="Calcium-transporting ATPase, cytoplasmic domain N"/>
    <property type="match status" value="1"/>
</dbReference>
<feature type="transmembrane region" description="Helical" evidence="8">
    <location>
        <begin position="599"/>
        <end position="617"/>
    </location>
</feature>
<name>F3PS69_9BACE</name>
<dbReference type="NCBIfam" id="TIGR01525">
    <property type="entry name" value="ATPase-IB_hvy"/>
    <property type="match status" value="1"/>
</dbReference>
<dbReference type="InterPro" id="IPR059000">
    <property type="entry name" value="ATPase_P-type_domA"/>
</dbReference>
<dbReference type="InterPro" id="IPR023299">
    <property type="entry name" value="ATPase_P-typ_cyto_dom_N"/>
</dbReference>
<comment type="subcellular location">
    <subcellularLocation>
        <location evidence="8">Cell membrane</location>
    </subcellularLocation>
    <subcellularLocation>
        <location evidence="1">Membrane</location>
    </subcellularLocation>
</comment>
<dbReference type="CDD" id="cd07548">
    <property type="entry name" value="P-type_ATPase-Cd_Zn_Co_like"/>
    <property type="match status" value="1"/>
</dbReference>
<dbReference type="GO" id="GO:0015086">
    <property type="term" value="F:cadmium ion transmembrane transporter activity"/>
    <property type="evidence" value="ECO:0007669"/>
    <property type="project" value="TreeGrafter"/>
</dbReference>
<dbReference type="NCBIfam" id="TIGR01494">
    <property type="entry name" value="ATPase_P-type"/>
    <property type="match status" value="1"/>
</dbReference>
<proteinExistence type="inferred from homology"/>
<evidence type="ECO:0000256" key="7">
    <source>
        <dbReference type="ARBA" id="ARBA00047308"/>
    </source>
</evidence>
<organism evidence="10 11">
    <name type="scientific">Bacteroides fluxus YIT 12057</name>
    <dbReference type="NCBI Taxonomy" id="763034"/>
    <lineage>
        <taxon>Bacteria</taxon>
        <taxon>Pseudomonadati</taxon>
        <taxon>Bacteroidota</taxon>
        <taxon>Bacteroidia</taxon>
        <taxon>Bacteroidales</taxon>
        <taxon>Bacteroidaceae</taxon>
        <taxon>Bacteroides</taxon>
    </lineage>
</organism>
<keyword evidence="8" id="KW-0067">ATP-binding</keyword>
<feature type="domain" description="P-type ATPase A" evidence="9">
    <location>
        <begin position="138"/>
        <end position="237"/>
    </location>
</feature>